<comment type="caution">
    <text evidence="1">The sequence shown here is derived from an EMBL/GenBank/DDBJ whole genome shotgun (WGS) entry which is preliminary data.</text>
</comment>
<keyword evidence="2" id="KW-1185">Reference proteome</keyword>
<evidence type="ECO:0000313" key="1">
    <source>
        <dbReference type="EMBL" id="KAE9463525.1"/>
    </source>
</evidence>
<feature type="non-terminal residue" evidence="1">
    <location>
        <position position="1"/>
    </location>
</feature>
<accession>A0A6A4LZE7</accession>
<proteinExistence type="predicted"/>
<dbReference type="AlphaFoldDB" id="A0A6A4LZE7"/>
<evidence type="ECO:0000313" key="2">
    <source>
        <dbReference type="Proteomes" id="UP000428333"/>
    </source>
</evidence>
<dbReference type="Proteomes" id="UP000428333">
    <property type="component" value="Linkage Group LG03"/>
</dbReference>
<reference evidence="1 2" key="1">
    <citation type="journal article" date="2019" name="Genome Biol. Evol.">
        <title>The Rhododendron genome and chromosomal organization provide insight into shared whole-genome duplications across the heath family (Ericaceae).</title>
        <authorList>
            <person name="Soza V.L."/>
            <person name="Lindsley D."/>
            <person name="Waalkes A."/>
            <person name="Ramage E."/>
            <person name="Patwardhan R.P."/>
            <person name="Burton J.N."/>
            <person name="Adey A."/>
            <person name="Kumar A."/>
            <person name="Qiu R."/>
            <person name="Shendure J."/>
            <person name="Hall B."/>
        </authorList>
    </citation>
    <scope>NUCLEOTIDE SEQUENCE [LARGE SCALE GENOMIC DNA]</scope>
    <source>
        <strain evidence="1">RSF 1966-606</strain>
    </source>
</reference>
<protein>
    <submittedName>
        <fullName evidence="1">Uncharacterized protein</fullName>
    </submittedName>
</protein>
<organism evidence="1 2">
    <name type="scientific">Rhododendron williamsianum</name>
    <dbReference type="NCBI Taxonomy" id="262921"/>
    <lineage>
        <taxon>Eukaryota</taxon>
        <taxon>Viridiplantae</taxon>
        <taxon>Streptophyta</taxon>
        <taxon>Embryophyta</taxon>
        <taxon>Tracheophyta</taxon>
        <taxon>Spermatophyta</taxon>
        <taxon>Magnoliopsida</taxon>
        <taxon>eudicotyledons</taxon>
        <taxon>Gunneridae</taxon>
        <taxon>Pentapetalae</taxon>
        <taxon>asterids</taxon>
        <taxon>Ericales</taxon>
        <taxon>Ericaceae</taxon>
        <taxon>Ericoideae</taxon>
        <taxon>Rhodoreae</taxon>
        <taxon>Rhododendron</taxon>
    </lineage>
</organism>
<gene>
    <name evidence="1" type="ORF">C3L33_04545</name>
</gene>
<name>A0A6A4LZE7_9ERIC</name>
<dbReference type="EMBL" id="QEFC01000562">
    <property type="protein sequence ID" value="KAE9463525.1"/>
    <property type="molecule type" value="Genomic_DNA"/>
</dbReference>
<sequence>MRTLGRPNSEFSETGKTKGELAVGIDSWSDFFFFYEGFFQGFTVLIEEIDEGRGKAGLDHQGCRACGASGCGLITVWRFGAWERHRLLSSSSPAFPTRWGACGGGGVVGGQWCSGGGGGVAAVWVVCDDGVTRSGFFSSNSRAASSDSSGEGFVGLATPHFQGRRHSVVVSDVLLDLECAIIIVYAPNEAPGRYELRNVSLQLKRVSQIPWKARCSTVERSMKDIYFKEYTNQLVVKEFPMMGRQFSGQCYS</sequence>